<evidence type="ECO:0000313" key="1">
    <source>
        <dbReference type="EMBL" id="ROL72691.1"/>
    </source>
</evidence>
<dbReference type="Gene3D" id="2.80.10.50">
    <property type="match status" value="1"/>
</dbReference>
<organism evidence="1 2">
    <name type="scientific">Pseudomonas vranovensis</name>
    <dbReference type="NCBI Taxonomy" id="321661"/>
    <lineage>
        <taxon>Bacteria</taxon>
        <taxon>Pseudomonadati</taxon>
        <taxon>Pseudomonadota</taxon>
        <taxon>Gammaproteobacteria</taxon>
        <taxon>Pseudomonadales</taxon>
        <taxon>Pseudomonadaceae</taxon>
        <taxon>Pseudomonas</taxon>
    </lineage>
</organism>
<dbReference type="AlphaFoldDB" id="A0A423DM94"/>
<gene>
    <name evidence="1" type="ORF">BHU25_13830</name>
</gene>
<comment type="caution">
    <text evidence="1">The sequence shown here is derived from an EMBL/GenBank/DDBJ whole genome shotgun (WGS) entry which is preliminary data.</text>
</comment>
<reference evidence="1 2" key="1">
    <citation type="submission" date="2016-10" db="EMBL/GenBank/DDBJ databases">
        <title>Comparative genome analysis of multiple Pseudomonas spp. focuses on biocontrol and plant growth promoting traits.</title>
        <authorList>
            <person name="Tao X.-Y."/>
            <person name="Taylor C.G."/>
        </authorList>
    </citation>
    <scope>NUCLEOTIDE SEQUENCE [LARGE SCALE GENOMIC DNA]</scope>
    <source>
        <strain evidence="1 2">15D11</strain>
    </source>
</reference>
<dbReference type="InterPro" id="IPR035992">
    <property type="entry name" value="Ricin_B-like_lectins"/>
</dbReference>
<proteinExistence type="predicted"/>
<dbReference type="PROSITE" id="PS50231">
    <property type="entry name" value="RICIN_B_LECTIN"/>
    <property type="match status" value="1"/>
</dbReference>
<dbReference type="Proteomes" id="UP000285286">
    <property type="component" value="Unassembled WGS sequence"/>
</dbReference>
<dbReference type="EMBL" id="MOAM01000022">
    <property type="protein sequence ID" value="ROL72691.1"/>
    <property type="molecule type" value="Genomic_DNA"/>
</dbReference>
<keyword evidence="2" id="KW-1185">Reference proteome</keyword>
<dbReference type="SUPFAM" id="SSF50370">
    <property type="entry name" value="Ricin B-like lectins"/>
    <property type="match status" value="1"/>
</dbReference>
<name>A0A423DM94_9PSED</name>
<protein>
    <submittedName>
        <fullName evidence="1">Uncharacterized protein</fullName>
    </submittedName>
</protein>
<evidence type="ECO:0000313" key="2">
    <source>
        <dbReference type="Proteomes" id="UP000285286"/>
    </source>
</evidence>
<accession>A0A423DM94</accession>
<sequence length="131" mass="14236">MAVGELDAAQSLASRRVGLVTCNAADPAQQWRHTADNEIISAVADSKGGALLLEGENIEVGRAAVWARPRTSKAQAYQHWTYNSRRKGLFPQGPGAADKALTAFLDDLGMSWLDRWNGTPMQRFTLDPVSP</sequence>